<protein>
    <recommendedName>
        <fullName evidence="3">Sulfotransferase family protein</fullName>
    </recommendedName>
</protein>
<dbReference type="AlphaFoldDB" id="A0A7Z0DP64"/>
<gene>
    <name evidence="1" type="ORF">BJ988_003844</name>
</gene>
<organism evidence="1 2">
    <name type="scientific">Nocardioides panzhihuensis</name>
    <dbReference type="NCBI Taxonomy" id="860243"/>
    <lineage>
        <taxon>Bacteria</taxon>
        <taxon>Bacillati</taxon>
        <taxon>Actinomycetota</taxon>
        <taxon>Actinomycetes</taxon>
        <taxon>Propionibacteriales</taxon>
        <taxon>Nocardioidaceae</taxon>
        <taxon>Nocardioides</taxon>
    </lineage>
</organism>
<evidence type="ECO:0000313" key="1">
    <source>
        <dbReference type="EMBL" id="NYI79196.1"/>
    </source>
</evidence>
<keyword evidence="2" id="KW-1185">Reference proteome</keyword>
<evidence type="ECO:0000313" key="2">
    <source>
        <dbReference type="Proteomes" id="UP000564496"/>
    </source>
</evidence>
<dbReference type="EMBL" id="JACBZR010000001">
    <property type="protein sequence ID" value="NYI79196.1"/>
    <property type="molecule type" value="Genomic_DNA"/>
</dbReference>
<proteinExistence type="predicted"/>
<evidence type="ECO:0008006" key="3">
    <source>
        <dbReference type="Google" id="ProtNLM"/>
    </source>
</evidence>
<dbReference type="InterPro" id="IPR027417">
    <property type="entry name" value="P-loop_NTPase"/>
</dbReference>
<reference evidence="1 2" key="1">
    <citation type="submission" date="2020-07" db="EMBL/GenBank/DDBJ databases">
        <title>Sequencing the genomes of 1000 actinobacteria strains.</title>
        <authorList>
            <person name="Klenk H.-P."/>
        </authorList>
    </citation>
    <scope>NUCLEOTIDE SEQUENCE [LARGE SCALE GENOMIC DNA]</scope>
    <source>
        <strain evidence="1 2">DSM 26487</strain>
    </source>
</reference>
<dbReference type="RefSeq" id="WP_179659531.1">
    <property type="nucleotide sequence ID" value="NZ_JACBZR010000001.1"/>
</dbReference>
<dbReference type="Proteomes" id="UP000564496">
    <property type="component" value="Unassembled WGS sequence"/>
</dbReference>
<name>A0A7Z0DP64_9ACTN</name>
<dbReference type="Gene3D" id="3.40.50.300">
    <property type="entry name" value="P-loop containing nucleotide triphosphate hydrolases"/>
    <property type="match status" value="1"/>
</dbReference>
<dbReference type="SUPFAM" id="SSF52540">
    <property type="entry name" value="P-loop containing nucleoside triphosphate hydrolases"/>
    <property type="match status" value="1"/>
</dbReference>
<comment type="caution">
    <text evidence="1">The sequence shown here is derived from an EMBL/GenBank/DDBJ whole genome shotgun (WGS) entry which is preliminary data.</text>
</comment>
<sequence>MARRVIVHVGAMKSGTTSLQHALYAHREHLTDLGILVPGRTWRDQADAAWNLRGLQTSLAGDRSIEGAWQRLVDEIDAWHGTAVISAELLAPVGGDVVEKLLASLPSPEIVLSVRDLNRNLPAMWQEVVQNGEVWSWSDFVAAARARRPRRLFPGRLTASSRFWSEQDAVGIARRWSVAGPVHVVTVPGPDAPGGALLERFGEVIGFSFEDVRTRRPQNASLGVVRTDLLRRLNLALDARELSFPAGIRLRKHVLAKRLMPGLDVEDERIGLRVEPWVERAANQQVVGVQRLGVSLHGDWSDLTPVEVDGADPSAVTDDRTAAAAAATHVELRAWLVHRAETNPRPGWGPETVPEWEPDAAAPAGRACAEAVEALADLVEWAVRRTRARHTARA</sequence>
<accession>A0A7Z0DP64</accession>